<dbReference type="RefSeq" id="WP_062966654.1">
    <property type="nucleotide sequence ID" value="NZ_JAJFOE010000001.1"/>
</dbReference>
<organism evidence="1 2">
    <name type="scientific">Nocardia africana</name>
    <dbReference type="NCBI Taxonomy" id="134964"/>
    <lineage>
        <taxon>Bacteria</taxon>
        <taxon>Bacillati</taxon>
        <taxon>Actinomycetota</taxon>
        <taxon>Actinomycetes</taxon>
        <taxon>Mycobacteriales</taxon>
        <taxon>Nocardiaceae</taxon>
        <taxon>Nocardia</taxon>
    </lineage>
</organism>
<dbReference type="AlphaFoldDB" id="A0A378WQR8"/>
<evidence type="ECO:0000313" key="1">
    <source>
        <dbReference type="EMBL" id="SUA43616.1"/>
    </source>
</evidence>
<dbReference type="EMBL" id="UGRU01000001">
    <property type="protein sequence ID" value="SUA43616.1"/>
    <property type="molecule type" value="Genomic_DNA"/>
</dbReference>
<accession>A0A378WQR8</accession>
<dbReference type="OrthoDB" id="9997732at2"/>
<proteinExistence type="predicted"/>
<protein>
    <submittedName>
        <fullName evidence="1">Uncharacterized protein</fullName>
    </submittedName>
</protein>
<sequence length="149" mass="16209">MPRWSDFLERFRAAAAPGAAAPRGVPADRARGAAEELQPLLMLLDPVEDEARRIRRLAQAQAAQLRRDGDRRGEQAVADARASMESIAEQAMSRALAETAEEVGDADRVVRQLEADVAQRLPEYVDRAVRAAHTIVAELGGPDTKATSR</sequence>
<name>A0A378WQR8_9NOCA</name>
<reference evidence="1 2" key="1">
    <citation type="submission" date="2018-06" db="EMBL/GenBank/DDBJ databases">
        <authorList>
            <consortium name="Pathogen Informatics"/>
            <person name="Doyle S."/>
        </authorList>
    </citation>
    <scope>NUCLEOTIDE SEQUENCE [LARGE SCALE GENOMIC DNA]</scope>
    <source>
        <strain evidence="1 2">NCTC13184</strain>
    </source>
</reference>
<evidence type="ECO:0000313" key="2">
    <source>
        <dbReference type="Proteomes" id="UP000255082"/>
    </source>
</evidence>
<dbReference type="Proteomes" id="UP000255082">
    <property type="component" value="Unassembled WGS sequence"/>
</dbReference>
<gene>
    <name evidence="1" type="ORF">NCTC13184_02985</name>
</gene>